<protein>
    <recommendedName>
        <fullName evidence="7">Glutathione S-transferase</fullName>
    </recommendedName>
</protein>
<dbReference type="PROSITE" id="PS50404">
    <property type="entry name" value="GST_NTER"/>
    <property type="match status" value="1"/>
</dbReference>
<feature type="domain" description="GST N-terminal" evidence="2">
    <location>
        <begin position="120"/>
        <end position="207"/>
    </location>
</feature>
<dbReference type="PROSITE" id="PS50405">
    <property type="entry name" value="GST_CTER"/>
    <property type="match status" value="1"/>
</dbReference>
<evidence type="ECO:0000256" key="1">
    <source>
        <dbReference type="ARBA" id="ARBA00007409"/>
    </source>
</evidence>
<evidence type="ECO:0000259" key="3">
    <source>
        <dbReference type="PROSITE" id="PS50405"/>
    </source>
</evidence>
<gene>
    <name evidence="4" type="ORF">PSAL00342_LOCUS2890</name>
    <name evidence="5" type="ORF">PSAL00342_LOCUS2893</name>
    <name evidence="6" type="ORF">PSAL00342_LOCUS2894</name>
</gene>
<proteinExistence type="inferred from homology"/>
<dbReference type="PANTHER" id="PTHR44051">
    <property type="entry name" value="GLUTATHIONE S-TRANSFERASE-RELATED"/>
    <property type="match status" value="1"/>
</dbReference>
<dbReference type="SFLD" id="SFLDG00358">
    <property type="entry name" value="Main_(cytGST)"/>
    <property type="match status" value="1"/>
</dbReference>
<dbReference type="Pfam" id="PF00043">
    <property type="entry name" value="GST_C"/>
    <property type="match status" value="1"/>
</dbReference>
<dbReference type="InterPro" id="IPR010987">
    <property type="entry name" value="Glutathione-S-Trfase_C-like"/>
</dbReference>
<dbReference type="SFLD" id="SFLDG01151">
    <property type="entry name" value="Main.2:_Nu-like"/>
    <property type="match status" value="1"/>
</dbReference>
<dbReference type="InterPro" id="IPR036249">
    <property type="entry name" value="Thioredoxin-like_sf"/>
</dbReference>
<dbReference type="Pfam" id="PF13409">
    <property type="entry name" value="GST_N_2"/>
    <property type="match status" value="1"/>
</dbReference>
<accession>A0A6U9QNC2</accession>
<comment type="similarity">
    <text evidence="1">Belongs to the GST superfamily.</text>
</comment>
<evidence type="ECO:0000313" key="4">
    <source>
        <dbReference type="EMBL" id="CAE0609071.1"/>
    </source>
</evidence>
<name>A0A6U9QNC2_9CHLO</name>
<dbReference type="CDD" id="cd03048">
    <property type="entry name" value="GST_N_Ure2p_like"/>
    <property type="match status" value="1"/>
</dbReference>
<dbReference type="EMBL" id="HBIS01003210">
    <property type="protein sequence ID" value="CAE0609071.1"/>
    <property type="molecule type" value="Transcribed_RNA"/>
</dbReference>
<organism evidence="6">
    <name type="scientific">Picocystis salinarum</name>
    <dbReference type="NCBI Taxonomy" id="88271"/>
    <lineage>
        <taxon>Eukaryota</taxon>
        <taxon>Viridiplantae</taxon>
        <taxon>Chlorophyta</taxon>
        <taxon>Picocystophyceae</taxon>
        <taxon>Picocystales</taxon>
        <taxon>Picocystaceae</taxon>
        <taxon>Picocystis</taxon>
    </lineage>
</organism>
<dbReference type="InterPro" id="IPR004045">
    <property type="entry name" value="Glutathione_S-Trfase_N"/>
</dbReference>
<dbReference type="Gene3D" id="1.20.1050.10">
    <property type="match status" value="1"/>
</dbReference>
<evidence type="ECO:0000313" key="6">
    <source>
        <dbReference type="EMBL" id="CAE0609075.1"/>
    </source>
</evidence>
<evidence type="ECO:0000259" key="2">
    <source>
        <dbReference type="PROSITE" id="PS50404"/>
    </source>
</evidence>
<dbReference type="InterPro" id="IPR004046">
    <property type="entry name" value="GST_C"/>
</dbReference>
<dbReference type="EMBL" id="HBIS01003213">
    <property type="protein sequence ID" value="CAE0609074.1"/>
    <property type="molecule type" value="Transcribed_RNA"/>
</dbReference>
<evidence type="ECO:0000313" key="5">
    <source>
        <dbReference type="EMBL" id="CAE0609074.1"/>
    </source>
</evidence>
<dbReference type="PANTHER" id="PTHR44051:SF8">
    <property type="entry name" value="GLUTATHIONE S-TRANSFERASE GSTA"/>
    <property type="match status" value="1"/>
</dbReference>
<reference evidence="6" key="1">
    <citation type="submission" date="2021-01" db="EMBL/GenBank/DDBJ databases">
        <authorList>
            <person name="Corre E."/>
            <person name="Pelletier E."/>
            <person name="Niang G."/>
            <person name="Scheremetjew M."/>
            <person name="Finn R."/>
            <person name="Kale V."/>
            <person name="Holt S."/>
            <person name="Cochrane G."/>
            <person name="Meng A."/>
            <person name="Brown T."/>
            <person name="Cohen L."/>
        </authorList>
    </citation>
    <scope>NUCLEOTIDE SEQUENCE</scope>
    <source>
        <strain evidence="6">CCMP1897</strain>
    </source>
</reference>
<dbReference type="InterPro" id="IPR036282">
    <property type="entry name" value="Glutathione-S-Trfase_C_sf"/>
</dbReference>
<dbReference type="Gene3D" id="3.40.30.10">
    <property type="entry name" value="Glutaredoxin"/>
    <property type="match status" value="1"/>
</dbReference>
<dbReference type="SFLD" id="SFLDS00019">
    <property type="entry name" value="Glutathione_Transferase_(cytos"/>
    <property type="match status" value="1"/>
</dbReference>
<dbReference type="SUPFAM" id="SSF47616">
    <property type="entry name" value="GST C-terminal domain-like"/>
    <property type="match status" value="1"/>
</dbReference>
<evidence type="ECO:0008006" key="7">
    <source>
        <dbReference type="Google" id="ProtNLM"/>
    </source>
</evidence>
<dbReference type="InterPro" id="IPR040079">
    <property type="entry name" value="Glutathione_S-Trfase"/>
</dbReference>
<sequence length="336" mass="38000">MAQPSTSFVSGAIFSPTSCVATPVGRKVDACIAVYACPRPICRVSLRILPWVHHGVGRWIHLPRGLDRVSHGLCNVDNTAHALFPLGARLLPHARHRTRGWAWTKRTKDICTRARRSEDMPKLTYYGLATPNGQKVSVALEEMEIAYEAKTINILKDDQFTPEFVAINPNSKIPAIVDEDGPDGKPITLFESGAILLYLAEKTGKFLPKDDVGRYKTMQWLMFQMGGIGPMFGQFGHFFKYAKDKCTDPYPKERYTNETRRLLGVLEKELSQRPYIVGDEYTIADMAIFPWVLCLSKFYQAEEHLQLHEFPKTMAWVETCMVRPAVQRGMDVCSLS</sequence>
<dbReference type="AlphaFoldDB" id="A0A6U9QNC2"/>
<dbReference type="SUPFAM" id="SSF52833">
    <property type="entry name" value="Thioredoxin-like"/>
    <property type="match status" value="1"/>
</dbReference>
<feature type="domain" description="GST C-terminal" evidence="3">
    <location>
        <begin position="210"/>
        <end position="336"/>
    </location>
</feature>
<dbReference type="EMBL" id="HBIS01003214">
    <property type="protein sequence ID" value="CAE0609075.1"/>
    <property type="molecule type" value="Transcribed_RNA"/>
</dbReference>